<dbReference type="Gene3D" id="3.30.450.90">
    <property type="match status" value="1"/>
</dbReference>
<gene>
    <name evidence="4" type="ORF">HAHE_30320</name>
</gene>
<dbReference type="PANTHER" id="PTHR30486:SF6">
    <property type="entry name" value="TYPE IV PILUS RETRACTATION ATPASE PILT"/>
    <property type="match status" value="1"/>
</dbReference>
<protein>
    <submittedName>
        <fullName evidence="4">Twitching motility protein PilT</fullName>
    </submittedName>
</protein>
<evidence type="ECO:0000259" key="3">
    <source>
        <dbReference type="Pfam" id="PF00437"/>
    </source>
</evidence>
<dbReference type="EMBL" id="AP024702">
    <property type="protein sequence ID" value="BCX49124.1"/>
    <property type="molecule type" value="Genomic_DNA"/>
</dbReference>
<dbReference type="InterPro" id="IPR001482">
    <property type="entry name" value="T2SS/T4SS_dom"/>
</dbReference>
<feature type="region of interest" description="Disordered" evidence="2">
    <location>
        <begin position="1"/>
        <end position="22"/>
    </location>
</feature>
<dbReference type="RefSeq" id="WP_338685588.1">
    <property type="nucleotide sequence ID" value="NZ_AP024702.1"/>
</dbReference>
<dbReference type="Gene3D" id="3.40.50.300">
    <property type="entry name" value="P-loop containing nucleotide triphosphate hydrolases"/>
    <property type="match status" value="1"/>
</dbReference>
<dbReference type="SUPFAM" id="SSF52540">
    <property type="entry name" value="P-loop containing nucleoside triphosphate hydrolases"/>
    <property type="match status" value="1"/>
</dbReference>
<keyword evidence="5" id="KW-1185">Reference proteome</keyword>
<dbReference type="Proteomes" id="UP001374893">
    <property type="component" value="Chromosome"/>
</dbReference>
<dbReference type="InterPro" id="IPR050921">
    <property type="entry name" value="T4SS_GSP_E_ATPase"/>
</dbReference>
<accession>A0ABN6H927</accession>
<proteinExistence type="inferred from homology"/>
<sequence>MSVFTAVHDDTPPPLPAQNGTPDAPIYFVPGMTGNQLLGIIFRVCRELRVSDIQMRSGRPVYIHTNKGVEKLERLGILGSAHMDEILKELIRNRESGSHGFGEESNLDARVEDKINDAIRDFAERKVADFSCDGIPMGENGERSGRLRIQAHLSSSGLGVTCRILNDYIPELESLGIDPDTTTILRQAVQKRAGLCLVTGPTGSGKSTTLAALIDWLRRNHFKHIVTVEDPIEYQYPDDMEDPEFDGRRTASPSIVTQQEVGRDVHSYRQGLKDVLRKAPHVILLGEIRDREAMETCMEAAQTGHLVLSTLHTTGAVKTIGRILELYPRESHNAVLNRLAETLVFIHSQGLLNGIQRRVLTYEFLQNNDDAVSSAIANYDGGARSLEDVIRRAGNIEWDSNLKRLLNQGLIDELTFENARMNRDDEVEVL</sequence>
<comment type="similarity">
    <text evidence="1">Belongs to the GSP E family.</text>
</comment>
<dbReference type="Pfam" id="PF00437">
    <property type="entry name" value="T2SSE"/>
    <property type="match status" value="1"/>
</dbReference>
<dbReference type="InterPro" id="IPR027417">
    <property type="entry name" value="P-loop_NTPase"/>
</dbReference>
<evidence type="ECO:0000256" key="1">
    <source>
        <dbReference type="ARBA" id="ARBA00006611"/>
    </source>
</evidence>
<name>A0ABN6H927_9BACT</name>
<evidence type="ECO:0000313" key="5">
    <source>
        <dbReference type="Proteomes" id="UP001374893"/>
    </source>
</evidence>
<dbReference type="PANTHER" id="PTHR30486">
    <property type="entry name" value="TWITCHING MOTILITY PROTEIN PILT"/>
    <property type="match status" value="1"/>
</dbReference>
<evidence type="ECO:0000313" key="4">
    <source>
        <dbReference type="EMBL" id="BCX49124.1"/>
    </source>
</evidence>
<feature type="domain" description="Bacterial type II secretion system protein E" evidence="3">
    <location>
        <begin position="145"/>
        <end position="353"/>
    </location>
</feature>
<organism evidence="4 5">
    <name type="scientific">Haloferula helveola</name>
    <dbReference type="NCBI Taxonomy" id="490095"/>
    <lineage>
        <taxon>Bacteria</taxon>
        <taxon>Pseudomonadati</taxon>
        <taxon>Verrucomicrobiota</taxon>
        <taxon>Verrucomicrobiia</taxon>
        <taxon>Verrucomicrobiales</taxon>
        <taxon>Verrucomicrobiaceae</taxon>
        <taxon>Haloferula</taxon>
    </lineage>
</organism>
<evidence type="ECO:0000256" key="2">
    <source>
        <dbReference type="SAM" id="MobiDB-lite"/>
    </source>
</evidence>
<reference evidence="4 5" key="1">
    <citation type="submission" date="2021-06" db="EMBL/GenBank/DDBJ databases">
        <title>Complete genome of Haloferula helveola possessing various polysaccharide degrading enzymes.</title>
        <authorList>
            <person name="Takami H."/>
            <person name="Huang C."/>
            <person name="Hamasaki K."/>
        </authorList>
    </citation>
    <scope>NUCLEOTIDE SEQUENCE [LARGE SCALE GENOMIC DNA]</scope>
    <source>
        <strain evidence="4 5">CN-1</strain>
    </source>
</reference>